<keyword evidence="1" id="KW-0812">Transmembrane</keyword>
<evidence type="ECO:0008006" key="3">
    <source>
        <dbReference type="Google" id="ProtNLM"/>
    </source>
</evidence>
<evidence type="ECO:0000313" key="2">
    <source>
        <dbReference type="EMBL" id="KKL83752.1"/>
    </source>
</evidence>
<proteinExistence type="predicted"/>
<dbReference type="PANTHER" id="PTHR40031:SF1">
    <property type="entry name" value="MEMBRANE-BOUND METAL-DEPENDENT HYDROLASE"/>
    <property type="match status" value="1"/>
</dbReference>
<dbReference type="EMBL" id="LAZR01021892">
    <property type="protein sequence ID" value="KKL83752.1"/>
    <property type="molecule type" value="Genomic_DNA"/>
</dbReference>
<name>A0A0F9I8N8_9ZZZZ</name>
<keyword evidence="1" id="KW-1133">Transmembrane helix</keyword>
<feature type="transmembrane region" description="Helical" evidence="1">
    <location>
        <begin position="88"/>
        <end position="107"/>
    </location>
</feature>
<dbReference type="PANTHER" id="PTHR40031">
    <property type="entry name" value="HYPOTHETICAL MEMBRANE SPANNING PROTEIN"/>
    <property type="match status" value="1"/>
</dbReference>
<reference evidence="2" key="1">
    <citation type="journal article" date="2015" name="Nature">
        <title>Complex archaea that bridge the gap between prokaryotes and eukaryotes.</title>
        <authorList>
            <person name="Spang A."/>
            <person name="Saw J.H."/>
            <person name="Jorgensen S.L."/>
            <person name="Zaremba-Niedzwiedzka K."/>
            <person name="Martijn J."/>
            <person name="Lind A.E."/>
            <person name="van Eijk R."/>
            <person name="Schleper C."/>
            <person name="Guy L."/>
            <person name="Ettema T.J."/>
        </authorList>
    </citation>
    <scope>NUCLEOTIDE SEQUENCE</scope>
</reference>
<protein>
    <recommendedName>
        <fullName evidence="3">Metal-dependent hydrolase</fullName>
    </recommendedName>
</protein>
<feature type="transmembrane region" description="Helical" evidence="1">
    <location>
        <begin position="128"/>
        <end position="150"/>
    </location>
</feature>
<dbReference type="InterPro" id="IPR053170">
    <property type="entry name" value="Transcription_regulator"/>
</dbReference>
<feature type="transmembrane region" description="Helical" evidence="1">
    <location>
        <begin position="20"/>
        <end position="42"/>
    </location>
</feature>
<dbReference type="Pfam" id="PF04307">
    <property type="entry name" value="YdjM"/>
    <property type="match status" value="1"/>
</dbReference>
<comment type="caution">
    <text evidence="2">The sequence shown here is derived from an EMBL/GenBank/DDBJ whole genome shotgun (WGS) entry which is preliminary data.</text>
</comment>
<accession>A0A0F9I8N8</accession>
<gene>
    <name evidence="2" type="ORF">LCGC14_1971570</name>
</gene>
<dbReference type="InterPro" id="IPR007404">
    <property type="entry name" value="YdjM-like"/>
</dbReference>
<keyword evidence="1" id="KW-0472">Membrane</keyword>
<evidence type="ECO:0000256" key="1">
    <source>
        <dbReference type="SAM" id="Phobius"/>
    </source>
</evidence>
<sequence>MDNFTHLLMGTLACFPLLGKISPVAIIFLWVMSVFPDLDVFLEPLQKIRKMYFLSHKAGSHSYIVGLLLTGLISLIISLIGSVAFFEIWVAGFIGYSIHISLDFFAASKVPIFYPFSKKEFRILADRAINPILGLFSGINLVTLLLSYYINPSYSFLINLASFYLYIYLSLFGFRIFLRTLVQIKSPKGSQYIPGFIPVFYLLLEKKVYNNYITFQLFKRSIFSKKKKELLSKQISKDSNEMFFFEKAIEVSKDYRFFHKWTAIFPFFKENEKFINVILILAESYSRMSSHFLSVEFNKQTKQVVSKKNGFIRFKDWNKIELLG</sequence>
<feature type="transmembrane region" description="Helical" evidence="1">
    <location>
        <begin position="63"/>
        <end position="82"/>
    </location>
</feature>
<organism evidence="2">
    <name type="scientific">marine sediment metagenome</name>
    <dbReference type="NCBI Taxonomy" id="412755"/>
    <lineage>
        <taxon>unclassified sequences</taxon>
        <taxon>metagenomes</taxon>
        <taxon>ecological metagenomes</taxon>
    </lineage>
</organism>
<dbReference type="AlphaFoldDB" id="A0A0F9I8N8"/>
<feature type="transmembrane region" description="Helical" evidence="1">
    <location>
        <begin position="156"/>
        <end position="178"/>
    </location>
</feature>